<dbReference type="AlphaFoldDB" id="A0A2W5AWD2"/>
<feature type="region of interest" description="Disordered" evidence="1">
    <location>
        <begin position="1"/>
        <end position="28"/>
    </location>
</feature>
<evidence type="ECO:0000256" key="1">
    <source>
        <dbReference type="SAM" id="MobiDB-lite"/>
    </source>
</evidence>
<sequence length="174" mass="18451">MASISAFGIGSAAPTRGSATSPSRTRKLPPVSRLPLVVAGALAWLTLAAAAPVTRLDVEIDNLRSAKGMIRICLTADPDNFPACVDDANALTRSLPASVHTTSFPGLPQRGYALAVIHDENNNAKLDTLAGIPREGYGFSRNAAVRFGPPRFSAARFMVAGDAELQQVKMRYIF</sequence>
<evidence type="ECO:0000313" key="3">
    <source>
        <dbReference type="Proteomes" id="UP000249555"/>
    </source>
</evidence>
<dbReference type="EMBL" id="QFMX01000012">
    <property type="protein sequence ID" value="PZO72448.1"/>
    <property type="molecule type" value="Genomic_DNA"/>
</dbReference>
<accession>A0A2W5AWD2</accession>
<reference evidence="2 3" key="1">
    <citation type="submission" date="2017-08" db="EMBL/GenBank/DDBJ databases">
        <title>Infants hospitalized years apart are colonized by the same room-sourced microbial strains.</title>
        <authorList>
            <person name="Brooks B."/>
            <person name="Olm M.R."/>
            <person name="Firek B.A."/>
            <person name="Baker R."/>
            <person name="Thomas B.C."/>
            <person name="Morowitz M.J."/>
            <person name="Banfield J.F."/>
        </authorList>
    </citation>
    <scope>NUCLEOTIDE SEQUENCE [LARGE SCALE GENOMIC DNA]</scope>
    <source>
        <strain evidence="2">S2_018_000_R3_119</strain>
    </source>
</reference>
<evidence type="ECO:0008006" key="4">
    <source>
        <dbReference type="Google" id="ProtNLM"/>
    </source>
</evidence>
<feature type="compositionally biased region" description="Low complexity" evidence="1">
    <location>
        <begin position="1"/>
        <end position="13"/>
    </location>
</feature>
<name>A0A2W5AWD2_9SPHN</name>
<dbReference type="Proteomes" id="UP000249555">
    <property type="component" value="Unassembled WGS sequence"/>
</dbReference>
<comment type="caution">
    <text evidence="2">The sequence shown here is derived from an EMBL/GenBank/DDBJ whole genome shotgun (WGS) entry which is preliminary data.</text>
</comment>
<evidence type="ECO:0000313" key="2">
    <source>
        <dbReference type="EMBL" id="PZO72448.1"/>
    </source>
</evidence>
<dbReference type="Pfam" id="PF09912">
    <property type="entry name" value="DUF2141"/>
    <property type="match status" value="1"/>
</dbReference>
<proteinExistence type="predicted"/>
<protein>
    <recommendedName>
        <fullName evidence="4">DUF2141 domain-containing protein</fullName>
    </recommendedName>
</protein>
<gene>
    <name evidence="2" type="ORF">DI640_12825</name>
</gene>
<organism evidence="2 3">
    <name type="scientific">Sphingomonas taxi</name>
    <dbReference type="NCBI Taxonomy" id="1549858"/>
    <lineage>
        <taxon>Bacteria</taxon>
        <taxon>Pseudomonadati</taxon>
        <taxon>Pseudomonadota</taxon>
        <taxon>Alphaproteobacteria</taxon>
        <taxon>Sphingomonadales</taxon>
        <taxon>Sphingomonadaceae</taxon>
        <taxon>Sphingomonas</taxon>
    </lineage>
</organism>
<dbReference type="InterPro" id="IPR018673">
    <property type="entry name" value="DUF2141"/>
</dbReference>